<organism evidence="4 5">
    <name type="scientific">Ceratopteris richardii</name>
    <name type="common">Triangle waterfern</name>
    <dbReference type="NCBI Taxonomy" id="49495"/>
    <lineage>
        <taxon>Eukaryota</taxon>
        <taxon>Viridiplantae</taxon>
        <taxon>Streptophyta</taxon>
        <taxon>Embryophyta</taxon>
        <taxon>Tracheophyta</taxon>
        <taxon>Polypodiopsida</taxon>
        <taxon>Polypodiidae</taxon>
        <taxon>Polypodiales</taxon>
        <taxon>Pteridineae</taxon>
        <taxon>Pteridaceae</taxon>
        <taxon>Parkerioideae</taxon>
        <taxon>Ceratopteris</taxon>
    </lineage>
</organism>
<name>A0A8T2SHM8_CERRI</name>
<protein>
    <recommendedName>
        <fullName evidence="3">FAF domain-containing protein</fullName>
    </recommendedName>
</protein>
<dbReference type="AlphaFoldDB" id="A0A8T2SHM8"/>
<feature type="domain" description="FAF" evidence="3">
    <location>
        <begin position="261"/>
        <end position="318"/>
    </location>
</feature>
<dbReference type="PANTHER" id="PTHR33155:SF75">
    <property type="entry name" value="OS02G0750800 PROTEIN"/>
    <property type="match status" value="1"/>
</dbReference>
<dbReference type="PANTHER" id="PTHR33155">
    <property type="entry name" value="FANTASTIC FOUR-LIKE PROTEIN (DUF3049)"/>
    <property type="match status" value="1"/>
</dbReference>
<evidence type="ECO:0000259" key="3">
    <source>
        <dbReference type="Pfam" id="PF11250"/>
    </source>
</evidence>
<evidence type="ECO:0000313" key="5">
    <source>
        <dbReference type="Proteomes" id="UP000825935"/>
    </source>
</evidence>
<evidence type="ECO:0000256" key="2">
    <source>
        <dbReference type="SAM" id="MobiDB-lite"/>
    </source>
</evidence>
<dbReference type="InterPro" id="IPR021410">
    <property type="entry name" value="FAF"/>
</dbReference>
<proteinExistence type="inferred from homology"/>
<dbReference type="Proteomes" id="UP000825935">
    <property type="component" value="Chromosome 20"/>
</dbReference>
<feature type="region of interest" description="Disordered" evidence="2">
    <location>
        <begin position="251"/>
        <end position="273"/>
    </location>
</feature>
<dbReference type="EMBL" id="CM035425">
    <property type="protein sequence ID" value="KAH7331535.1"/>
    <property type="molecule type" value="Genomic_DNA"/>
</dbReference>
<comment type="similarity">
    <text evidence="1">Belongs to the fantastic four family.</text>
</comment>
<dbReference type="OrthoDB" id="676808at2759"/>
<keyword evidence="5" id="KW-1185">Reference proteome</keyword>
<gene>
    <name evidence="4" type="ORF">KP509_20G039100</name>
</gene>
<comment type="caution">
    <text evidence="4">The sequence shown here is derived from an EMBL/GenBank/DDBJ whole genome shotgun (WGS) entry which is preliminary data.</text>
</comment>
<dbReference type="Pfam" id="PF11250">
    <property type="entry name" value="FAF"/>
    <property type="match status" value="1"/>
</dbReference>
<feature type="region of interest" description="Disordered" evidence="2">
    <location>
        <begin position="81"/>
        <end position="128"/>
    </location>
</feature>
<dbReference type="InterPro" id="IPR046431">
    <property type="entry name" value="FAF_dom"/>
</dbReference>
<sequence length="671" mass="73735">MRDPCTAQPISIFEPLFRHDEGFSSLLPDDSKAPPSQGFTCVDEISRQAPPLKKAPTTVFTEGMVSMDHGSLQAENSVFSTDCADPSEASDAMAEVTPISSVLPGRSRSMDSVSNHSKRESGDDDDGSVATKLLASISKSISSPSLLSVCKEPVRETPYQKTLRLKTMKLHHCAEELGSESCEDFSAYRYDGYWGSFDSLTKVNFSEASIALPALPTDVCQESQLCESDGCSTMISVKSVPNLTRCSTFPARQSSRARERSFPPPLSHTLPRSASSDSFALSLRAYREEGRFTLREVKVPCQKYFQANRKDGRLTLKLFVSDDALEQGDSVQQVPIGTSVPRDDLDTTRKQANVMDALEKDGGTCEVSGDQLEVRLDKREKEVDQIVLSEQRKIGFVRIDDNEMKVTEVSIPSEVSPGKKVILSNHVDCPELLHTAIAGLSSGKAGGGVDGINELKPWQSSFQILKTLASPGKAGHTSRFYYLNQETSDVGSLWNWNGFKVEKDPIFSATMVVLKDVSSKRLMENVTALMSSPYALKAGKICSSQIIKPLGGQGQIASKKKKKKDTGISAQGKSMTSISDDSQLVTIRVRKLCKDWASVMKKACDGDPEGWYKLSRTDLYLKSLDVRAQPIKHHSDVQSSPHYGGQQAFYCKVFDRNQFSIKTSNYVAIRT</sequence>
<accession>A0A8T2SHM8</accession>
<evidence type="ECO:0000256" key="1">
    <source>
        <dbReference type="ARBA" id="ARBA00008690"/>
    </source>
</evidence>
<evidence type="ECO:0000313" key="4">
    <source>
        <dbReference type="EMBL" id="KAH7331535.1"/>
    </source>
</evidence>
<reference evidence="4" key="1">
    <citation type="submission" date="2021-08" db="EMBL/GenBank/DDBJ databases">
        <title>WGS assembly of Ceratopteris richardii.</title>
        <authorList>
            <person name="Marchant D.B."/>
            <person name="Chen G."/>
            <person name="Jenkins J."/>
            <person name="Shu S."/>
            <person name="Leebens-Mack J."/>
            <person name="Grimwood J."/>
            <person name="Schmutz J."/>
            <person name="Soltis P."/>
            <person name="Soltis D."/>
            <person name="Chen Z.-H."/>
        </authorList>
    </citation>
    <scope>NUCLEOTIDE SEQUENCE</scope>
    <source>
        <strain evidence="4">Whitten #5841</strain>
        <tissue evidence="4">Leaf</tissue>
    </source>
</reference>